<keyword evidence="3" id="KW-1185">Reference proteome</keyword>
<gene>
    <name evidence="2" type="ORF">ACFOW8_19830</name>
</gene>
<comment type="caution">
    <text evidence="2">The sequence shown here is derived from an EMBL/GenBank/DDBJ whole genome shotgun (WGS) entry which is preliminary data.</text>
</comment>
<dbReference type="InterPro" id="IPR032710">
    <property type="entry name" value="NTF2-like_dom_sf"/>
</dbReference>
<name>A0ABV8L8Q8_9NOCA</name>
<evidence type="ECO:0000259" key="1">
    <source>
        <dbReference type="Pfam" id="PF14534"/>
    </source>
</evidence>
<organism evidence="2 3">
    <name type="scientific">Nocardia rhizosphaerae</name>
    <dbReference type="NCBI Taxonomy" id="1691571"/>
    <lineage>
        <taxon>Bacteria</taxon>
        <taxon>Bacillati</taxon>
        <taxon>Actinomycetota</taxon>
        <taxon>Actinomycetes</taxon>
        <taxon>Mycobacteriales</taxon>
        <taxon>Nocardiaceae</taxon>
        <taxon>Nocardia</taxon>
    </lineage>
</organism>
<dbReference type="EMBL" id="JBHSBA010000011">
    <property type="protein sequence ID" value="MFC4127185.1"/>
    <property type="molecule type" value="Genomic_DNA"/>
</dbReference>
<feature type="domain" description="DUF4440" evidence="1">
    <location>
        <begin position="10"/>
        <end position="115"/>
    </location>
</feature>
<evidence type="ECO:0000313" key="3">
    <source>
        <dbReference type="Proteomes" id="UP001595767"/>
    </source>
</evidence>
<proteinExistence type="predicted"/>
<dbReference type="Pfam" id="PF14534">
    <property type="entry name" value="DUF4440"/>
    <property type="match status" value="1"/>
</dbReference>
<dbReference type="SUPFAM" id="SSF54427">
    <property type="entry name" value="NTF2-like"/>
    <property type="match status" value="1"/>
</dbReference>
<dbReference type="Gene3D" id="3.10.450.50">
    <property type="match status" value="1"/>
</dbReference>
<dbReference type="RefSeq" id="WP_378552404.1">
    <property type="nucleotide sequence ID" value="NZ_JBHSBA010000011.1"/>
</dbReference>
<sequence length="126" mass="14133">MTTTSDSALLDLYDEWQAAIVANDADAIGSFMTEDWIIVSESGVTTADRFLGLVRSGALTHSAMRRVGEPRLRYHGEVALLTTRVTNTAHYRSVRFDADEWTSDVFVRVDGRWRCALTHITARKPD</sequence>
<accession>A0ABV8L8Q8</accession>
<dbReference type="Proteomes" id="UP001595767">
    <property type="component" value="Unassembled WGS sequence"/>
</dbReference>
<evidence type="ECO:0000313" key="2">
    <source>
        <dbReference type="EMBL" id="MFC4127185.1"/>
    </source>
</evidence>
<reference evidence="3" key="1">
    <citation type="journal article" date="2019" name="Int. J. Syst. Evol. Microbiol.">
        <title>The Global Catalogue of Microorganisms (GCM) 10K type strain sequencing project: providing services to taxonomists for standard genome sequencing and annotation.</title>
        <authorList>
            <consortium name="The Broad Institute Genomics Platform"/>
            <consortium name="The Broad Institute Genome Sequencing Center for Infectious Disease"/>
            <person name="Wu L."/>
            <person name="Ma J."/>
        </authorList>
    </citation>
    <scope>NUCLEOTIDE SEQUENCE [LARGE SCALE GENOMIC DNA]</scope>
    <source>
        <strain evidence="3">CGMCC 4.7204</strain>
    </source>
</reference>
<protein>
    <submittedName>
        <fullName evidence="2">Nuclear transport factor 2 family protein</fullName>
    </submittedName>
</protein>
<dbReference type="InterPro" id="IPR027843">
    <property type="entry name" value="DUF4440"/>
</dbReference>